<evidence type="ECO:0000313" key="3">
    <source>
        <dbReference type="Proteomes" id="UP000239717"/>
    </source>
</evidence>
<reference evidence="3" key="1">
    <citation type="submission" date="2018-03" db="EMBL/GenBank/DDBJ databases">
        <title>FDA dAtabase for Regulatory Grade micrObial Sequences (FDA-ARGOS): Supporting development and validation of Infectious Disease Dx tests.</title>
        <authorList>
            <person name="Kerrigan L."/>
            <person name="Tallon L."/>
            <person name="Sadzewicz L."/>
            <person name="Sengamalay N."/>
            <person name="Ott S."/>
            <person name="Godinez A."/>
            <person name="Nagaraj S."/>
            <person name="Vavikolanu K."/>
            <person name="Vyas G."/>
            <person name="Nadendla S."/>
            <person name="George J."/>
            <person name="Sichtig H."/>
        </authorList>
    </citation>
    <scope>NUCLEOTIDE SEQUENCE [LARGE SCALE GENOMIC DNA]</scope>
    <source>
        <strain evidence="3">FDAARGOS_295</strain>
    </source>
</reference>
<dbReference type="OMA" id="DICEIRT"/>
<accession>A0AAD0HCA7</accession>
<keyword evidence="1" id="KW-0812">Transmembrane</keyword>
<proteinExistence type="predicted"/>
<gene>
    <name evidence="2" type="ORF">CEP74_06725</name>
</gene>
<dbReference type="AlphaFoldDB" id="A0AAD0HCA7"/>
<evidence type="ECO:0000313" key="2">
    <source>
        <dbReference type="EMBL" id="AVL47466.1"/>
    </source>
</evidence>
<keyword evidence="1" id="KW-1133">Transmembrane helix</keyword>
<organism evidence="2 3">
    <name type="scientific">Campylobacter jejuni subsp. doylei</name>
    <dbReference type="NCBI Taxonomy" id="32021"/>
    <lineage>
        <taxon>Bacteria</taxon>
        <taxon>Pseudomonadati</taxon>
        <taxon>Campylobacterota</taxon>
        <taxon>Epsilonproteobacteria</taxon>
        <taxon>Campylobacterales</taxon>
        <taxon>Campylobacteraceae</taxon>
        <taxon>Campylobacter</taxon>
    </lineage>
</organism>
<dbReference type="EMBL" id="CP027403">
    <property type="protein sequence ID" value="AVL47466.1"/>
    <property type="molecule type" value="Genomic_DNA"/>
</dbReference>
<feature type="transmembrane region" description="Helical" evidence="1">
    <location>
        <begin position="414"/>
        <end position="439"/>
    </location>
</feature>
<name>A0AAD0HCA7_CAMJU</name>
<evidence type="ECO:0000256" key="1">
    <source>
        <dbReference type="SAM" id="Phobius"/>
    </source>
</evidence>
<feature type="transmembrane region" description="Helical" evidence="1">
    <location>
        <begin position="389"/>
        <end position="408"/>
    </location>
</feature>
<dbReference type="Proteomes" id="UP000239717">
    <property type="component" value="Chromosome"/>
</dbReference>
<protein>
    <submittedName>
        <fullName evidence="2">Uncharacterized protein</fullName>
    </submittedName>
</protein>
<keyword evidence="1" id="KW-0472">Membrane</keyword>
<sequence length="589" mass="68264">MLIDEKRLMRNHTLKPAYPSNIGELDTIKVYEKWFSYAMIGVNKYVELLHKQLIRKGRSQIQNIKHPLFKNSYIVKKYNIKSSSTAPYDKENYNDLGLNQFFVGQDPYKSYQGDPSSKNGIYHDICEIRTNYDLANMQYYYGFPNNLALLFEKEKALKYNGKGFFYIDEKINFKDILSKALENINYQMLINDMEVVIFCQTLQKNNEWVYPSTHDIKIPEIKVENIEFKSSFGKPYKKLCVDVEKFYKAFKELNKKIFRIEKVEISYNVYEKAQKTLESDGDKIYYTLTSKKISFFEVFNSIKENYKFKYGTPLCFYNGFNLVCYEEPYVAYSNPSNQSFGKKDTSVTPSVYPLYRKSSNLPYGRRDRWFALWDNFYYLYVYEKSNKGILRFLLPIVTIVLAVATWWMGGQGAWLGTLIGVSENVATSITLGISLGLAVGSLSGNKTFSILNAVWGLVNFLGDWSYNNWNLAADFTKNTARVAQEMTSFESTLNVVGNLLSGASRIFDGVQSITANTPDMIKEQSDDFDNERGNASEAEELAKDAINPTIWYDFETADILNEKIEKKEKPIFTFFTSFNCLKIIYYDLL</sequence>